<evidence type="ECO:0000256" key="4">
    <source>
        <dbReference type="ARBA" id="ARBA00022989"/>
    </source>
</evidence>
<dbReference type="GO" id="GO:0005886">
    <property type="term" value="C:plasma membrane"/>
    <property type="evidence" value="ECO:0007669"/>
    <property type="project" value="TreeGrafter"/>
</dbReference>
<evidence type="ECO:0000256" key="3">
    <source>
        <dbReference type="ARBA" id="ARBA00022692"/>
    </source>
</evidence>
<feature type="transmembrane region" description="Helical" evidence="6">
    <location>
        <begin position="162"/>
        <end position="183"/>
    </location>
</feature>
<keyword evidence="8" id="KW-1185">Reference proteome</keyword>
<dbReference type="CDD" id="cd10323">
    <property type="entry name" value="SLC-NCS1sbd"/>
    <property type="match status" value="1"/>
</dbReference>
<protein>
    <submittedName>
        <fullName evidence="7">NCS1 nucleoside transporter</fullName>
    </submittedName>
</protein>
<feature type="transmembrane region" description="Helical" evidence="6">
    <location>
        <begin position="323"/>
        <end position="346"/>
    </location>
</feature>
<reference evidence="7 8" key="1">
    <citation type="journal article" date="2014" name="Genome Announc.">
        <title>Genome Sequence of Bacillus simplex Strain P558, Isolated from a Human Fecal Sample.</title>
        <authorList>
            <person name="Croce O."/>
            <person name="Hugon P."/>
            <person name="Lagier J.C."/>
            <person name="Bibi F."/>
            <person name="Robert C."/>
            <person name="Azhar E.I."/>
            <person name="Raoult D."/>
            <person name="Fournier P.E."/>
        </authorList>
    </citation>
    <scope>NUCLEOTIDE SEQUENCE [LARGE SCALE GENOMIC DNA]</scope>
    <source>
        <strain evidence="7 8">P558</strain>
    </source>
</reference>
<feature type="transmembrane region" description="Helical" evidence="6">
    <location>
        <begin position="203"/>
        <end position="224"/>
    </location>
</feature>
<dbReference type="GO" id="GO:0015205">
    <property type="term" value="F:nucleobase transmembrane transporter activity"/>
    <property type="evidence" value="ECO:0007669"/>
    <property type="project" value="TreeGrafter"/>
</dbReference>
<feature type="transmembrane region" description="Helical" evidence="6">
    <location>
        <begin position="55"/>
        <end position="78"/>
    </location>
</feature>
<dbReference type="InterPro" id="IPR001248">
    <property type="entry name" value="Pur-cyt_permease"/>
</dbReference>
<dbReference type="PANTHER" id="PTHR30618:SF0">
    <property type="entry name" value="PURINE-URACIL PERMEASE NCS1"/>
    <property type="match status" value="1"/>
</dbReference>
<sequence length="486" mass="53913">MKKNNLISKDILPITSKDRVISGFGFFNIWVGMAVIIATFQIGANGIDSMSVWEVAGAIFIANIVIAIIASLTADIGVEHGLSFSAYLRAPFGTMGVHIPSISKGIVASIWFGIQTYLGATAINYIFHDITGFDSWFLWYVIFAAVQIIQASLGIKAVDRFAVIAAPSIILISIWIFFQISGIAADNGTNILTYEGTSNNTTWLLVMATNMGFWSALAVDIPNITRYLKAPKNERNWFKRNKNNIIPHLTALPTVQTFMGVIGAVSFLATGNWNPIEVVQEISTGWIMVVILLMVVLAQWSTNSAANLIPASLTFVNAGAKINLSYSTGIILAGIIGTLFQPWAILDQLSIFLGYYGAVLSSLAGIMICDYYIIRKRRLNVIDLYDTEGQYKFYKGINWAGMISWVFAGGLAIYFLEYMYIVGFPTGMITYYILTKFWYFKKHPQKEIESNYSDEFLGTTVGRDWYISIDELPLKDAEITGIKEAQ</sequence>
<feature type="transmembrane region" description="Helical" evidence="6">
    <location>
        <begin position="352"/>
        <end position="373"/>
    </location>
</feature>
<evidence type="ECO:0000313" key="7">
    <source>
        <dbReference type="EMBL" id="CEG24988.1"/>
    </source>
</evidence>
<accession>A0AAN2TQ94</accession>
<dbReference type="PANTHER" id="PTHR30618">
    <property type="entry name" value="NCS1 FAMILY PURINE/PYRIMIDINE TRANSPORTER"/>
    <property type="match status" value="1"/>
</dbReference>
<keyword evidence="4 6" id="KW-1133">Transmembrane helix</keyword>
<evidence type="ECO:0000313" key="8">
    <source>
        <dbReference type="Proteomes" id="UP000182110"/>
    </source>
</evidence>
<evidence type="ECO:0000256" key="2">
    <source>
        <dbReference type="ARBA" id="ARBA00008974"/>
    </source>
</evidence>
<keyword evidence="5 6" id="KW-0472">Membrane</keyword>
<dbReference type="Gene3D" id="1.10.4160.10">
    <property type="entry name" value="Hydantoin permease"/>
    <property type="match status" value="1"/>
</dbReference>
<dbReference type="Proteomes" id="UP000182110">
    <property type="component" value="Unassembled WGS sequence"/>
</dbReference>
<gene>
    <name evidence="7" type="ORF">BN1180_05833</name>
</gene>
<feature type="transmembrane region" description="Helical" evidence="6">
    <location>
        <begin position="393"/>
        <end position="414"/>
    </location>
</feature>
<dbReference type="Pfam" id="PF02133">
    <property type="entry name" value="Transp_cyt_pur"/>
    <property type="match status" value="1"/>
</dbReference>
<evidence type="ECO:0000256" key="1">
    <source>
        <dbReference type="ARBA" id="ARBA00004141"/>
    </source>
</evidence>
<proteinExistence type="inferred from homology"/>
<feature type="transmembrane region" description="Helical" evidence="6">
    <location>
        <begin position="245"/>
        <end position="270"/>
    </location>
</feature>
<dbReference type="AlphaFoldDB" id="A0AAN2TQ94"/>
<feature type="transmembrane region" description="Helical" evidence="6">
    <location>
        <begin position="137"/>
        <end position="155"/>
    </location>
</feature>
<name>A0AAN2TQ94_9BACI</name>
<keyword evidence="3 6" id="KW-0812">Transmembrane</keyword>
<evidence type="ECO:0000256" key="6">
    <source>
        <dbReference type="SAM" id="Phobius"/>
    </source>
</evidence>
<dbReference type="EMBL" id="CCXW01000004">
    <property type="protein sequence ID" value="CEG24988.1"/>
    <property type="molecule type" value="Genomic_DNA"/>
</dbReference>
<comment type="similarity">
    <text evidence="2">Belongs to the purine-cytosine permease (2.A.39) family.</text>
</comment>
<feature type="transmembrane region" description="Helical" evidence="6">
    <location>
        <begin position="282"/>
        <end position="302"/>
    </location>
</feature>
<evidence type="ECO:0000256" key="5">
    <source>
        <dbReference type="ARBA" id="ARBA00023136"/>
    </source>
</evidence>
<comment type="subcellular location">
    <subcellularLocation>
        <location evidence="1">Membrane</location>
        <topology evidence="1">Multi-pass membrane protein</topology>
    </subcellularLocation>
</comment>
<organism evidence="7 8">
    <name type="scientific">Peribacillus simplex</name>
    <dbReference type="NCBI Taxonomy" id="1478"/>
    <lineage>
        <taxon>Bacteria</taxon>
        <taxon>Bacillati</taxon>
        <taxon>Bacillota</taxon>
        <taxon>Bacilli</taxon>
        <taxon>Bacillales</taxon>
        <taxon>Bacillaceae</taxon>
        <taxon>Peribacillus</taxon>
    </lineage>
</organism>
<feature type="transmembrane region" description="Helical" evidence="6">
    <location>
        <begin position="20"/>
        <end position="43"/>
    </location>
</feature>
<dbReference type="InterPro" id="IPR045225">
    <property type="entry name" value="Uracil/uridine/allantoin_perm"/>
</dbReference>
<feature type="transmembrane region" description="Helical" evidence="6">
    <location>
        <begin position="105"/>
        <end position="125"/>
    </location>
</feature>
<feature type="transmembrane region" description="Helical" evidence="6">
    <location>
        <begin position="420"/>
        <end position="439"/>
    </location>
</feature>
<dbReference type="RefSeq" id="WP_048883056.1">
    <property type="nucleotide sequence ID" value="NZ_CCXW01000004.1"/>
</dbReference>
<comment type="caution">
    <text evidence="7">The sequence shown here is derived from an EMBL/GenBank/DDBJ whole genome shotgun (WGS) entry which is preliminary data.</text>
</comment>